<proteinExistence type="predicted"/>
<organism evidence="1">
    <name type="scientific">bioreactor metagenome</name>
    <dbReference type="NCBI Taxonomy" id="1076179"/>
    <lineage>
        <taxon>unclassified sequences</taxon>
        <taxon>metagenomes</taxon>
        <taxon>ecological metagenomes</taxon>
    </lineage>
</organism>
<name>A0A644XC68_9ZZZZ</name>
<accession>A0A644XC68</accession>
<dbReference type="AlphaFoldDB" id="A0A644XC68"/>
<comment type="caution">
    <text evidence="1">The sequence shown here is derived from an EMBL/GenBank/DDBJ whole genome shotgun (WGS) entry which is preliminary data.</text>
</comment>
<dbReference type="PROSITE" id="PS51257">
    <property type="entry name" value="PROKAR_LIPOPROTEIN"/>
    <property type="match status" value="1"/>
</dbReference>
<reference evidence="1" key="1">
    <citation type="submission" date="2019-08" db="EMBL/GenBank/DDBJ databases">
        <authorList>
            <person name="Kucharzyk K."/>
            <person name="Murdoch R.W."/>
            <person name="Higgins S."/>
            <person name="Loffler F."/>
        </authorList>
    </citation>
    <scope>NUCLEOTIDE SEQUENCE</scope>
</reference>
<protein>
    <recommendedName>
        <fullName evidence="2">Lipocalin-like domain-containing protein</fullName>
    </recommendedName>
</protein>
<evidence type="ECO:0000313" key="1">
    <source>
        <dbReference type="EMBL" id="MPM13378.1"/>
    </source>
</evidence>
<sequence>MRKSGKILLLLLFFTSVFISCSRFEEGPFSLRSVKKRLSRVWVLESYYKDGADQTATWNAQYPNYKIEYRLNFTYEVFIGNDSTYSYGIYSLKEWGKKIERQPNNSTGTYIVHDIVKLSTKELWTRYNENEEFHFVAEKE</sequence>
<evidence type="ECO:0008006" key="2">
    <source>
        <dbReference type="Google" id="ProtNLM"/>
    </source>
</evidence>
<dbReference type="EMBL" id="VSSQ01002111">
    <property type="protein sequence ID" value="MPM13378.1"/>
    <property type="molecule type" value="Genomic_DNA"/>
</dbReference>
<gene>
    <name evidence="1" type="ORF">SDC9_59735</name>
</gene>